<organism evidence="1">
    <name type="scientific">Mimivirus AB-566-O17</name>
    <dbReference type="NCBI Taxonomy" id="1988039"/>
    <lineage>
        <taxon>Viruses</taxon>
        <taxon>Varidnaviria</taxon>
        <taxon>Bamfordvirae</taxon>
        <taxon>Nucleocytoviricota</taxon>
        <taxon>Megaviricetes</taxon>
        <taxon>Imitervirales</taxon>
        <taxon>Mimiviridae</taxon>
        <taxon>Megamimivirinae</taxon>
        <taxon>Mimivirus</taxon>
    </lineage>
</organism>
<sequence>MTTILQYSKYISRLSNFTQYILDNHTVTVNYTVIDTGKNNQNNSISIEFNSILDQTTIDAINTSVKTYTNPIDPVIDFSNTYPLVPTKIVSTDYTKVSSFSFNPNVGSLSIININSFKNSKETFDYSLRILDLTNGKVIQEQSGLNNIQESNVSLNTLNNIPNTNRIFKIQAKLDSTNTTGGIIVNSFELIYCQT</sequence>
<accession>A0A1X9VNN3</accession>
<proteinExistence type="predicted"/>
<reference evidence="1" key="1">
    <citation type="journal article" date="2017" name="ISME J.">
        <title>Genomic exploration of individual giant ocean viruses.</title>
        <authorList>
            <person name="Wilson W.H."/>
            <person name="Gilg I.C."/>
            <person name="Moniruzzaman M."/>
            <person name="Field E.K."/>
            <person name="Koren S."/>
            <person name="LeCleir G.R."/>
            <person name="Martinez Martinez J."/>
            <person name="Poulton N.J."/>
            <person name="Swan B.K."/>
            <person name="Stepanauskas R."/>
            <person name="Wilhelm S.W."/>
        </authorList>
    </citation>
    <scope>NUCLEOTIDE SEQUENCE</scope>
</reference>
<gene>
    <name evidence="1" type="ORF">SAGO17_0006</name>
</gene>
<evidence type="ECO:0000313" key="1">
    <source>
        <dbReference type="EMBL" id="ARR74926.1"/>
    </source>
</evidence>
<dbReference type="EMBL" id="KY565516">
    <property type="protein sequence ID" value="ARR74926.1"/>
    <property type="molecule type" value="Genomic_DNA"/>
</dbReference>
<name>A0A1X9VNN3_9VIRU</name>
<protein>
    <submittedName>
        <fullName evidence="1">Uncharacterized protein</fullName>
    </submittedName>
</protein>